<accession>A0ABS0IM61</accession>
<organism evidence="1 2">
    <name type="scientific">Hymenobacter jeongseonensis</name>
    <dbReference type="NCBI Taxonomy" id="2791027"/>
    <lineage>
        <taxon>Bacteria</taxon>
        <taxon>Pseudomonadati</taxon>
        <taxon>Bacteroidota</taxon>
        <taxon>Cytophagia</taxon>
        <taxon>Cytophagales</taxon>
        <taxon>Hymenobacteraceae</taxon>
        <taxon>Hymenobacter</taxon>
    </lineage>
</organism>
<sequence length="389" mass="42424">MKKTTVAAALKTALAAETTAQKLDLLLDFINGQYQGEQNLPAGSKLGKTLDTLRDELAAEALTKLATKRAAKKGTAPLVVAPVEAAQPATEVVASQSMEASDAAFVAQQSRLEQLPEPSDEDLANEALAEAQGILDAAVVREATPAPAPAPVHPVSAAERRQFRSESLDLILSAAVPASTKTYSPLSHLDLITSVKEQLDKRGLQLKDERYTQNRQGQQMFGHMTVQGLNGEQDMCLGFRNSYDKSMQVGVVGGSRVIVCSNMMFAGDFKALAMHNGNLVQELNTMLGKAADRLEEHYRKLQVDSEKMKQVEVNPRIIHEILGELFYSESVVSEAQLRIIRGELREKTNFGDGSLWDIYNHTTEALKTAPSGLIIGRHIDAHQFYMARA</sequence>
<evidence type="ECO:0000313" key="1">
    <source>
        <dbReference type="EMBL" id="MBF9239462.1"/>
    </source>
</evidence>
<dbReference type="RefSeq" id="WP_196283814.1">
    <property type="nucleotide sequence ID" value="NZ_JADQDQ010000013.1"/>
</dbReference>
<proteinExistence type="predicted"/>
<evidence type="ECO:0000313" key="2">
    <source>
        <dbReference type="Proteomes" id="UP000597617"/>
    </source>
</evidence>
<dbReference type="Pfam" id="PF06067">
    <property type="entry name" value="DUF932"/>
    <property type="match status" value="1"/>
</dbReference>
<keyword evidence="2" id="KW-1185">Reference proteome</keyword>
<dbReference type="EMBL" id="JADQDQ010000013">
    <property type="protein sequence ID" value="MBF9239462.1"/>
    <property type="molecule type" value="Genomic_DNA"/>
</dbReference>
<dbReference type="InterPro" id="IPR026325">
    <property type="entry name" value="DUF932"/>
</dbReference>
<name>A0ABS0IM61_9BACT</name>
<protein>
    <submittedName>
        <fullName evidence="1">DUF932 domain-containing protein</fullName>
    </submittedName>
</protein>
<gene>
    <name evidence="1" type="ORF">I2I05_18865</name>
</gene>
<reference evidence="1 2" key="1">
    <citation type="submission" date="2020-11" db="EMBL/GenBank/DDBJ databases">
        <authorList>
            <person name="Kim M.K."/>
        </authorList>
    </citation>
    <scope>NUCLEOTIDE SEQUENCE [LARGE SCALE GENOMIC DNA]</scope>
    <source>
        <strain evidence="1 2">BT683</strain>
    </source>
</reference>
<comment type="caution">
    <text evidence="1">The sequence shown here is derived from an EMBL/GenBank/DDBJ whole genome shotgun (WGS) entry which is preliminary data.</text>
</comment>
<dbReference type="Proteomes" id="UP000597617">
    <property type="component" value="Unassembled WGS sequence"/>
</dbReference>